<accession>A0ABV1AHQ5</accession>
<sequence>MEKVRERRHKTAGGMQRLGKVVVMAVVAVACVFAASMTSEANRTYLVNSVRIWSGDDTKTVVYNDDSNENANPDEAKAIIDIEEKLGVEVPEFYYRPYGMEFLNYTIRDLTSLARIEYRYKTNRIVLLIDKQNDDRSSRIKSTCGDEQKLIVTSNDGTTVEIKQNYDDEETSYSAEWEKNGVTYTLSGKIELEEIKKIIEKMIF</sequence>
<dbReference type="EMBL" id="JBBMEI010000006">
    <property type="protein sequence ID" value="MEQ2357382.1"/>
    <property type="molecule type" value="Genomic_DNA"/>
</dbReference>
<dbReference type="Pfam" id="PF14285">
    <property type="entry name" value="DUF4367"/>
    <property type="match status" value="1"/>
</dbReference>
<comment type="caution">
    <text evidence="3">The sequence shown here is derived from an EMBL/GenBank/DDBJ whole genome shotgun (WGS) entry which is preliminary data.</text>
</comment>
<feature type="domain" description="DUF4367" evidence="2">
    <location>
        <begin position="91"/>
        <end position="202"/>
    </location>
</feature>
<keyword evidence="1" id="KW-1133">Transmembrane helix</keyword>
<dbReference type="InterPro" id="IPR025377">
    <property type="entry name" value="DUF4367"/>
</dbReference>
<evidence type="ECO:0000256" key="1">
    <source>
        <dbReference type="SAM" id="Phobius"/>
    </source>
</evidence>
<organism evidence="3 4">
    <name type="scientific">Blautia intestinihominis</name>
    <dbReference type="NCBI Taxonomy" id="3133152"/>
    <lineage>
        <taxon>Bacteria</taxon>
        <taxon>Bacillati</taxon>
        <taxon>Bacillota</taxon>
        <taxon>Clostridia</taxon>
        <taxon>Lachnospirales</taxon>
        <taxon>Lachnospiraceae</taxon>
        <taxon>Blautia</taxon>
    </lineage>
</organism>
<keyword evidence="1" id="KW-0472">Membrane</keyword>
<reference evidence="3 4" key="1">
    <citation type="submission" date="2024-03" db="EMBL/GenBank/DDBJ databases">
        <title>Human intestinal bacterial collection.</title>
        <authorList>
            <person name="Pauvert C."/>
            <person name="Hitch T.C.A."/>
            <person name="Clavel T."/>
        </authorList>
    </citation>
    <scope>NUCLEOTIDE SEQUENCE [LARGE SCALE GENOMIC DNA]</scope>
    <source>
        <strain evidence="3 4">CLA-AA-H95</strain>
    </source>
</reference>
<dbReference type="PROSITE" id="PS51257">
    <property type="entry name" value="PROKAR_LIPOPROTEIN"/>
    <property type="match status" value="1"/>
</dbReference>
<protein>
    <submittedName>
        <fullName evidence="3">DUF4367 domain-containing protein</fullName>
    </submittedName>
</protein>
<dbReference type="Proteomes" id="UP001446032">
    <property type="component" value="Unassembled WGS sequence"/>
</dbReference>
<evidence type="ECO:0000313" key="3">
    <source>
        <dbReference type="EMBL" id="MEQ2357382.1"/>
    </source>
</evidence>
<evidence type="ECO:0000259" key="2">
    <source>
        <dbReference type="Pfam" id="PF14285"/>
    </source>
</evidence>
<proteinExistence type="predicted"/>
<keyword evidence="1" id="KW-0812">Transmembrane</keyword>
<evidence type="ECO:0000313" key="4">
    <source>
        <dbReference type="Proteomes" id="UP001446032"/>
    </source>
</evidence>
<name>A0ABV1AHQ5_9FIRM</name>
<dbReference type="RefSeq" id="WP_349077621.1">
    <property type="nucleotide sequence ID" value="NZ_JBBMEI010000006.1"/>
</dbReference>
<feature type="transmembrane region" description="Helical" evidence="1">
    <location>
        <begin position="21"/>
        <end position="39"/>
    </location>
</feature>
<gene>
    <name evidence="3" type="ORF">WMO75_03310</name>
</gene>
<keyword evidence="4" id="KW-1185">Reference proteome</keyword>